<feature type="transmembrane region" description="Helical" evidence="1">
    <location>
        <begin position="129"/>
        <end position="151"/>
    </location>
</feature>
<keyword evidence="1" id="KW-0472">Membrane</keyword>
<feature type="transmembrane region" description="Helical" evidence="1">
    <location>
        <begin position="31"/>
        <end position="51"/>
    </location>
</feature>
<feature type="transmembrane region" description="Helical" evidence="1">
    <location>
        <begin position="97"/>
        <end position="117"/>
    </location>
</feature>
<dbReference type="InterPro" id="IPR047724">
    <property type="entry name" value="Streptophobe"/>
</dbReference>
<keyword evidence="1" id="KW-0812">Transmembrane</keyword>
<evidence type="ECO:0000256" key="1">
    <source>
        <dbReference type="SAM" id="Phobius"/>
    </source>
</evidence>
<feature type="transmembrane region" description="Helical" evidence="1">
    <location>
        <begin position="321"/>
        <end position="341"/>
    </location>
</feature>
<evidence type="ECO:0000313" key="3">
    <source>
        <dbReference type="Proteomes" id="UP000292452"/>
    </source>
</evidence>
<feature type="transmembrane region" description="Helical" evidence="1">
    <location>
        <begin position="224"/>
        <end position="248"/>
    </location>
</feature>
<reference evidence="2 3" key="1">
    <citation type="submission" date="2019-02" db="EMBL/GenBank/DDBJ databases">
        <title>Draft Genome Sequence of Streptomyces sp. AM-2504, identified by 16S rRNA comparative analysis as a Streptomyces Kasugaensis strain.</title>
        <authorList>
            <person name="Napolioni V."/>
            <person name="Giuliodori A.M."/>
            <person name="Spurio R."/>
            <person name="Fabbretti A."/>
        </authorList>
    </citation>
    <scope>NUCLEOTIDE SEQUENCE [LARGE SCALE GENOMIC DNA]</scope>
    <source>
        <strain evidence="2 3">AM-2504</strain>
    </source>
</reference>
<accession>A0A4Q9HLF7</accession>
<protein>
    <recommendedName>
        <fullName evidence="4">Integral membrane protein</fullName>
    </recommendedName>
</protein>
<sequence>MSQMRDPTSNGPRNPARPGGVAAIVRNTAEALGAAAAGIIAMAVVAALGLWAAGAGDLPGGAFLRVVAAVVVMAAGGSVAVSGSAGALARAAATVDAVPLSVTLAGALVTAAVFLLPLRRRTAATGRGLLVRAAGTAVCWLVLLLLLALAARHSFRVSVGSGLADELGAALGATPVVAFRAELPATLGTGLLWVLAVLALACLVSRRLPLAPAPRRVHRSVRPYAYAMVLVLLVYVAIGVVVGVVVLATRGQPAETAGTMLLGLPNLAWLALGTGIGGAWHGHLTGVPGLPLPQVLDQVLRTRDGDRTLDLGALTAYDSRAWLLVAVAVVVLLAASYAAAVRRPAPAPLWRHALAMAGSLALTLLVVGLLTRISAHYGLALIGVGNLSGLGGEFVLRPDLLRLAGAGAVCGLAAGLLGGLPARGVRRPGGARSARGVRGAGR</sequence>
<dbReference type="AlphaFoldDB" id="A0A4Q9HLF7"/>
<keyword evidence="3" id="KW-1185">Reference proteome</keyword>
<evidence type="ECO:0008006" key="4">
    <source>
        <dbReference type="Google" id="ProtNLM"/>
    </source>
</evidence>
<dbReference type="Proteomes" id="UP000292452">
    <property type="component" value="Unassembled WGS sequence"/>
</dbReference>
<comment type="caution">
    <text evidence="2">The sequence shown here is derived from an EMBL/GenBank/DDBJ whole genome shotgun (WGS) entry which is preliminary data.</text>
</comment>
<proteinExistence type="predicted"/>
<dbReference type="EMBL" id="SIXH01000478">
    <property type="protein sequence ID" value="TBO55593.1"/>
    <property type="molecule type" value="Genomic_DNA"/>
</dbReference>
<dbReference type="NCBIfam" id="NF038391">
    <property type="entry name" value="streptophobe"/>
    <property type="match status" value="1"/>
</dbReference>
<organism evidence="2 3">
    <name type="scientific">Streptomyces kasugaensis</name>
    <dbReference type="NCBI Taxonomy" id="1946"/>
    <lineage>
        <taxon>Bacteria</taxon>
        <taxon>Bacillati</taxon>
        <taxon>Actinomycetota</taxon>
        <taxon>Actinomycetes</taxon>
        <taxon>Kitasatosporales</taxon>
        <taxon>Streptomycetaceae</taxon>
        <taxon>Streptomyces</taxon>
    </lineage>
</organism>
<feature type="transmembrane region" description="Helical" evidence="1">
    <location>
        <begin position="185"/>
        <end position="204"/>
    </location>
</feature>
<feature type="transmembrane region" description="Helical" evidence="1">
    <location>
        <begin position="400"/>
        <end position="422"/>
    </location>
</feature>
<keyword evidence="1" id="KW-1133">Transmembrane helix</keyword>
<evidence type="ECO:0000313" key="2">
    <source>
        <dbReference type="EMBL" id="TBO55593.1"/>
    </source>
</evidence>
<feature type="transmembrane region" description="Helical" evidence="1">
    <location>
        <begin position="353"/>
        <end position="380"/>
    </location>
</feature>
<feature type="transmembrane region" description="Helical" evidence="1">
    <location>
        <begin position="63"/>
        <end position="85"/>
    </location>
</feature>
<gene>
    <name evidence="2" type="ORF">EYS09_32410</name>
</gene>
<name>A0A4Q9HLF7_STRKA</name>